<sequence length="85" mass="9055">MKVQLDGNRGASNVPFSFVEIGADGLSHPAEIGSCTDYEDELSSNFGVNQKYSGTIEIVVPEASGTLALDPGAMADRPSGWEWTY</sequence>
<dbReference type="Proteomes" id="UP000550714">
    <property type="component" value="Unassembled WGS sequence"/>
</dbReference>
<reference evidence="1 2" key="1">
    <citation type="submission" date="2020-08" db="EMBL/GenBank/DDBJ databases">
        <title>Genomic Encyclopedia of Type Strains, Phase III (KMG-III): the genomes of soil and plant-associated and newly described type strains.</title>
        <authorList>
            <person name="Whitman W."/>
        </authorList>
    </citation>
    <scope>NUCLEOTIDE SEQUENCE [LARGE SCALE GENOMIC DNA]</scope>
    <source>
        <strain evidence="1 2">CECT 8577</strain>
    </source>
</reference>
<accession>A0A839S523</accession>
<comment type="caution">
    <text evidence="1">The sequence shown here is derived from an EMBL/GenBank/DDBJ whole genome shotgun (WGS) entry which is preliminary data.</text>
</comment>
<dbReference type="RefSeq" id="WP_183656539.1">
    <property type="nucleotide sequence ID" value="NZ_JACHWU010000004.1"/>
</dbReference>
<name>A0A839S523_9PSEU</name>
<keyword evidence="2" id="KW-1185">Reference proteome</keyword>
<organism evidence="1 2">
    <name type="scientific">Prauserella isguenensis</name>
    <dbReference type="NCBI Taxonomy" id="1470180"/>
    <lineage>
        <taxon>Bacteria</taxon>
        <taxon>Bacillati</taxon>
        <taxon>Actinomycetota</taxon>
        <taxon>Actinomycetes</taxon>
        <taxon>Pseudonocardiales</taxon>
        <taxon>Pseudonocardiaceae</taxon>
        <taxon>Prauserella</taxon>
    </lineage>
</organism>
<evidence type="ECO:0000313" key="2">
    <source>
        <dbReference type="Proteomes" id="UP000550714"/>
    </source>
</evidence>
<dbReference type="EMBL" id="JACHWU010000004">
    <property type="protein sequence ID" value="MBB3052393.1"/>
    <property type="molecule type" value="Genomic_DNA"/>
</dbReference>
<gene>
    <name evidence="1" type="ORF">FHS23_003427</name>
</gene>
<evidence type="ECO:0000313" key="1">
    <source>
        <dbReference type="EMBL" id="MBB3052393.1"/>
    </source>
</evidence>
<proteinExistence type="predicted"/>
<dbReference type="AlphaFoldDB" id="A0A839S523"/>
<protein>
    <submittedName>
        <fullName evidence="1">Uncharacterized protein</fullName>
    </submittedName>
</protein>